<gene>
    <name evidence="2" type="ORF">TraAM80_03992</name>
</gene>
<dbReference type="GeneID" id="40327925"/>
<evidence type="ECO:0000313" key="3">
    <source>
        <dbReference type="Proteomes" id="UP000283634"/>
    </source>
</evidence>
<evidence type="ECO:0000313" key="2">
    <source>
        <dbReference type="EMBL" id="RNF06302.1"/>
    </source>
</evidence>
<evidence type="ECO:0000256" key="1">
    <source>
        <dbReference type="SAM" id="Coils"/>
    </source>
</evidence>
<dbReference type="OrthoDB" id="8062037at2759"/>
<dbReference type="EMBL" id="MKGL01000112">
    <property type="protein sequence ID" value="RNF06302.1"/>
    <property type="molecule type" value="Genomic_DNA"/>
</dbReference>
<dbReference type="PANTHER" id="PTHR47026">
    <property type="entry name" value="PIGMENTOSA GTPASE REGULATOR-LIKE PROTEIN, PUTATIVE-RELATED"/>
    <property type="match status" value="1"/>
</dbReference>
<dbReference type="Proteomes" id="UP000283634">
    <property type="component" value="Unassembled WGS sequence"/>
</dbReference>
<dbReference type="GO" id="GO:0005882">
    <property type="term" value="C:intermediate filament"/>
    <property type="evidence" value="ECO:0007669"/>
    <property type="project" value="UniProtKB-KW"/>
</dbReference>
<name>A0A422NLC8_TRYRA</name>
<dbReference type="PANTHER" id="PTHR47026:SF2">
    <property type="entry name" value="FLAGELLAR ASSOCIATED PROTEIN"/>
    <property type="match status" value="1"/>
</dbReference>
<feature type="coiled-coil region" evidence="1">
    <location>
        <begin position="115"/>
        <end position="149"/>
    </location>
</feature>
<dbReference type="OMA" id="AMTRQHE"/>
<dbReference type="RefSeq" id="XP_029239181.1">
    <property type="nucleotide sequence ID" value="XM_029380941.1"/>
</dbReference>
<keyword evidence="2" id="KW-0416">Keratin</keyword>
<reference evidence="2 3" key="1">
    <citation type="journal article" date="2018" name="BMC Genomics">
        <title>Genomic comparison of Trypanosoma conorhini and Trypanosoma rangeli to Trypanosoma cruzi strains of high and low virulence.</title>
        <authorList>
            <person name="Bradwell K.R."/>
            <person name="Koparde V.N."/>
            <person name="Matveyev A.V."/>
            <person name="Serrano M.G."/>
            <person name="Alves J.M."/>
            <person name="Parikh H."/>
            <person name="Huang B."/>
            <person name="Lee V."/>
            <person name="Espinosa-Alvarez O."/>
            <person name="Ortiz P.A."/>
            <person name="Costa-Martins A.G."/>
            <person name="Teixeira M.M."/>
            <person name="Buck G.A."/>
        </authorList>
    </citation>
    <scope>NUCLEOTIDE SEQUENCE [LARGE SCALE GENOMIC DNA]</scope>
    <source>
        <strain evidence="2 3">AM80</strain>
    </source>
</reference>
<dbReference type="AlphaFoldDB" id="A0A422NLC8"/>
<proteinExistence type="predicted"/>
<accession>A0A422NLC8</accession>
<comment type="caution">
    <text evidence="2">The sequence shown here is derived from an EMBL/GenBank/DDBJ whole genome shotgun (WGS) entry which is preliminary data.</text>
</comment>
<sequence length="354" mass="41623">MTASSSALLVASPITPTHQDETLPSFMGASSLMDAKAAKRRQEDEEIRAYLMQLDALRLECERRGLFRRAQACLDRMREVNLRYVKKVEMEVRKVNVGWKKQMMEDNRLELLTFHDMWETKLKDYDEKARRLRRELERQHATEMQSQEELIRLELMERRPRPSKALVELRDDLKKYVHQRMYMDAERAQKTIADREAHELQEFEAYIERKFQDRVRAVSERLQLGQVAVEKRLAMNREELLIQRRNDFETLLRKHYVALHAQEQANALVVARGKDCIRRQVKAYTRDPLKTGLELVHLTEAAMVDKKMDWNANGRQGTSFKACNHRSASSGVSVRRCTPLKGTKTTLSLPPWRE</sequence>
<protein>
    <submittedName>
        <fullName evidence="2">Trichoplein, keratin filament binding protein</fullName>
    </submittedName>
</protein>
<organism evidence="2 3">
    <name type="scientific">Trypanosoma rangeli</name>
    <dbReference type="NCBI Taxonomy" id="5698"/>
    <lineage>
        <taxon>Eukaryota</taxon>
        <taxon>Discoba</taxon>
        <taxon>Euglenozoa</taxon>
        <taxon>Kinetoplastea</taxon>
        <taxon>Metakinetoplastina</taxon>
        <taxon>Trypanosomatida</taxon>
        <taxon>Trypanosomatidae</taxon>
        <taxon>Trypanosoma</taxon>
        <taxon>Herpetosoma</taxon>
    </lineage>
</organism>
<keyword evidence="3" id="KW-1185">Reference proteome</keyword>
<keyword evidence="1" id="KW-0175">Coiled coil</keyword>